<dbReference type="AlphaFoldDB" id="A0A7S1BQ75"/>
<accession>A0A7S1BQ75</accession>
<dbReference type="GO" id="GO:0006888">
    <property type="term" value="P:endoplasmic reticulum to Golgi vesicle-mediated transport"/>
    <property type="evidence" value="ECO:0007669"/>
    <property type="project" value="InterPro"/>
</dbReference>
<dbReference type="InterPro" id="IPR006722">
    <property type="entry name" value="Sedlin"/>
</dbReference>
<dbReference type="PANTHER" id="PTHR12403">
    <property type="entry name" value="TRAFFICKING PROTEIN PARTICLE COMPLEX SUBUNIT 2"/>
    <property type="match status" value="1"/>
</dbReference>
<protein>
    <recommendedName>
        <fullName evidence="3">Trafficking protein particle complex subunit</fullName>
    </recommendedName>
</protein>
<dbReference type="EMBL" id="HBFR01030152">
    <property type="protein sequence ID" value="CAD8894685.1"/>
    <property type="molecule type" value="Transcribed_RNA"/>
</dbReference>
<feature type="compositionally biased region" description="Gly residues" evidence="1">
    <location>
        <begin position="42"/>
        <end position="59"/>
    </location>
</feature>
<evidence type="ECO:0000256" key="1">
    <source>
        <dbReference type="SAM" id="MobiDB-lite"/>
    </source>
</evidence>
<dbReference type="GO" id="GO:0005737">
    <property type="term" value="C:cytoplasm"/>
    <property type="evidence" value="ECO:0007669"/>
    <property type="project" value="GOC"/>
</dbReference>
<dbReference type="CDD" id="cd14825">
    <property type="entry name" value="TRAPPC2_sedlin"/>
    <property type="match status" value="1"/>
</dbReference>
<dbReference type="SUPFAM" id="SSF64356">
    <property type="entry name" value="SNARE-like"/>
    <property type="match status" value="1"/>
</dbReference>
<proteinExistence type="predicted"/>
<feature type="region of interest" description="Disordered" evidence="1">
    <location>
        <begin position="28"/>
        <end position="59"/>
    </location>
</feature>
<dbReference type="InterPro" id="IPR011012">
    <property type="entry name" value="Longin-like_dom_sf"/>
</dbReference>
<organism evidence="2">
    <name type="scientific">Corethron hystrix</name>
    <dbReference type="NCBI Taxonomy" id="216773"/>
    <lineage>
        <taxon>Eukaryota</taxon>
        <taxon>Sar</taxon>
        <taxon>Stramenopiles</taxon>
        <taxon>Ochrophyta</taxon>
        <taxon>Bacillariophyta</taxon>
        <taxon>Coscinodiscophyceae</taxon>
        <taxon>Corethrophycidae</taxon>
        <taxon>Corethrales</taxon>
        <taxon>Corethraceae</taxon>
        <taxon>Corethron</taxon>
    </lineage>
</organism>
<reference evidence="2" key="1">
    <citation type="submission" date="2021-01" db="EMBL/GenBank/DDBJ databases">
        <authorList>
            <person name="Corre E."/>
            <person name="Pelletier E."/>
            <person name="Niang G."/>
            <person name="Scheremetjew M."/>
            <person name="Finn R."/>
            <person name="Kale V."/>
            <person name="Holt S."/>
            <person name="Cochrane G."/>
            <person name="Meng A."/>
            <person name="Brown T."/>
            <person name="Cohen L."/>
        </authorList>
    </citation>
    <scope>NUCLEOTIDE SEQUENCE</scope>
    <source>
        <strain evidence="2">308</strain>
    </source>
</reference>
<name>A0A7S1BQ75_9STRA</name>
<feature type="compositionally biased region" description="Low complexity" evidence="1">
    <location>
        <begin position="29"/>
        <end position="41"/>
    </location>
</feature>
<gene>
    <name evidence="2" type="ORF">CHYS00102_LOCUS21899</name>
</gene>
<evidence type="ECO:0008006" key="3">
    <source>
        <dbReference type="Google" id="ProtNLM"/>
    </source>
</evidence>
<dbReference type="Gene3D" id="3.30.450.70">
    <property type="match status" value="1"/>
</dbReference>
<evidence type="ECO:0000313" key="2">
    <source>
        <dbReference type="EMBL" id="CAD8894685.1"/>
    </source>
</evidence>
<dbReference type="Pfam" id="PF04628">
    <property type="entry name" value="Sedlin_N"/>
    <property type="match status" value="1"/>
</dbReference>
<sequence>MSSPSLRFVIVGTHNPLYSAEFQRGGAAGSSSSASSQPSSGGIQGSGDGGSSGRGGGGGENSQSWFMLHVALDMVDKIAWINEAKGMYLRTVDKMMSQQVSAFQTAGSIKFLLIHSGQRSEDSIKNFFYDVYELYVKHSMNPFYKYNTAIMSKTFDARVRTLARKYLS</sequence>